<dbReference type="GO" id="GO:0050584">
    <property type="term" value="F:linoleate 11-lipoxygenase activity"/>
    <property type="evidence" value="ECO:0007669"/>
    <property type="project" value="UniProtKB-EC"/>
</dbReference>
<evidence type="ECO:0000313" key="10">
    <source>
        <dbReference type="EMBL" id="KAK4041253.1"/>
    </source>
</evidence>
<dbReference type="Pfam" id="PF00305">
    <property type="entry name" value="Lipoxygenase"/>
    <property type="match status" value="1"/>
</dbReference>
<dbReference type="EC" id="1.13.11.45" evidence="3"/>
<dbReference type="SUPFAM" id="SSF48484">
    <property type="entry name" value="Lipoxigenase"/>
    <property type="match status" value="1"/>
</dbReference>
<evidence type="ECO:0000259" key="9">
    <source>
        <dbReference type="PROSITE" id="PS51393"/>
    </source>
</evidence>
<protein>
    <recommendedName>
        <fullName evidence="4">Manganese lipoxygenase</fullName>
        <ecNumber evidence="3">1.13.11.45</ecNumber>
    </recommendedName>
</protein>
<dbReference type="Pfam" id="PF24864">
    <property type="entry name" value="DUF7730"/>
    <property type="match status" value="1"/>
</dbReference>
<dbReference type="GO" id="GO:0034440">
    <property type="term" value="P:lipid oxidation"/>
    <property type="evidence" value="ECO:0007669"/>
    <property type="project" value="InterPro"/>
</dbReference>
<organism evidence="10 11">
    <name type="scientific">Parachaetomium inaequale</name>
    <dbReference type="NCBI Taxonomy" id="2588326"/>
    <lineage>
        <taxon>Eukaryota</taxon>
        <taxon>Fungi</taxon>
        <taxon>Dikarya</taxon>
        <taxon>Ascomycota</taxon>
        <taxon>Pezizomycotina</taxon>
        <taxon>Sordariomycetes</taxon>
        <taxon>Sordariomycetidae</taxon>
        <taxon>Sordariales</taxon>
        <taxon>Chaetomiaceae</taxon>
        <taxon>Parachaetomium</taxon>
    </lineage>
</organism>
<keyword evidence="7" id="KW-0560">Oxidoreductase</keyword>
<keyword evidence="8" id="KW-0464">Manganese</keyword>
<dbReference type="PANTHER" id="PTHR11771">
    <property type="entry name" value="LIPOXYGENASE"/>
    <property type="match status" value="1"/>
</dbReference>
<keyword evidence="6" id="KW-0223">Dioxygenase</keyword>
<evidence type="ECO:0000256" key="4">
    <source>
        <dbReference type="ARBA" id="ARBA00021175"/>
    </source>
</evidence>
<dbReference type="PRINTS" id="PR00087">
    <property type="entry name" value="LIPOXYGENASE"/>
</dbReference>
<dbReference type="AlphaFoldDB" id="A0AAN6PHV6"/>
<dbReference type="Proteomes" id="UP001303115">
    <property type="component" value="Unassembled WGS sequence"/>
</dbReference>
<comment type="caution">
    <text evidence="10">The sequence shown here is derived from an EMBL/GenBank/DDBJ whole genome shotgun (WGS) entry which is preliminary data.</text>
</comment>
<evidence type="ECO:0000256" key="6">
    <source>
        <dbReference type="ARBA" id="ARBA00022964"/>
    </source>
</evidence>
<proteinExistence type="predicted"/>
<dbReference type="Gene3D" id="1.20.245.10">
    <property type="entry name" value="Lipoxygenase-1, Domain 5"/>
    <property type="match status" value="1"/>
</dbReference>
<accession>A0AAN6PHV6</accession>
<evidence type="ECO:0000256" key="8">
    <source>
        <dbReference type="ARBA" id="ARBA00023211"/>
    </source>
</evidence>
<keyword evidence="11" id="KW-1185">Reference proteome</keyword>
<dbReference type="GO" id="GO:0046872">
    <property type="term" value="F:metal ion binding"/>
    <property type="evidence" value="ECO:0007669"/>
    <property type="project" value="UniProtKB-KW"/>
</dbReference>
<feature type="domain" description="Lipoxygenase" evidence="9">
    <location>
        <begin position="524"/>
        <end position="1007"/>
    </location>
</feature>
<name>A0AAN6PHV6_9PEZI</name>
<dbReference type="InterPro" id="IPR036226">
    <property type="entry name" value="LipOase_C_sf"/>
</dbReference>
<sequence>MPTGQHTPTTAPDQQLASPVFGKLPPELRALIFTELFGARRVHLEFMPHPVRADRVGNRRRWRHGVCEDELATPFGRVIARQHYCLTAARRRVLDISALFTCRRALIEGIPVLYHSNVFLIINTGSRRLPVDDIRSLQAKMPKHWPLIQSLEIKWEVAPFDRNQANMVPHFGGRDAYEAFWDALAEMPALSRLRIALLMPPCPQPDLSSPATALRDLYLGPIRRLRSLRICEVAMPKSYLSVLGAHEWAPWMARDEKGQYRMSWVDESSALAFVQSFFQKPLDPNLPIPPARLAANRPSQKTILKHLTEKKYFAQTAPDSVGDVPLPSFDPGIFDNEMMKMKLYPTIDPRDPSVVRKPEGKIVEGTYLGTQVALTQAYSRIEQTFASLFDVLGIEATLPRHRTLEEQKGLYQFSAYPTNADGTPAQYPPHLQHVPEDQSVSVFRVFNAVGLVEMQVLLQKITPDEDGILGRTKEWFLEKSRAAAFGGDPERGVKIQDVVDYNKYHRKFGTDIEGGGNIGLLHDWFSDRRFADQQFTGTNPTTITRATPAWIADFIAVARAGGYHKWVTALTRADPKSLFVQDGSYFRRAVGEPDPTAVLHHKQPASEECWTVGAVTLFQLHEDGKLHPVAICIDYRGSLDKSVTIFNQRMSPRDSTRGEKEDWPWRYAKTCAQVTDWMRHELAVHLTLSHFVEEAIIVATNRTLPMDHPLYRLLYPHWYKTLSLNAAGRSTLVPQVAVDVVGISPDQCYHFLCDAYDTYDFVGSYVPNDLKRRGFPDTQEGLKHPRYKNYPYAKNVLALWTTIRAYVKAMLQLHLPSDAAVAADEALQHWATEIKTAAHMPTFPEVTTLDGLVDAVTMCIFIASPFHTAINYLQNFYQAFVIAKPPALCSAPPTTLDQLRGYKEADLVAALPINRQRQWLLAAQVPWLLSFKVEPDRSLLNYAASQWRVYKYKKDEKDVRVKEASEQLYGDLQGLQKAFFRNSAAMDKGSIPYMVLDPGLTAVSILI</sequence>
<evidence type="ECO:0000313" key="11">
    <source>
        <dbReference type="Proteomes" id="UP001303115"/>
    </source>
</evidence>
<evidence type="ECO:0000256" key="7">
    <source>
        <dbReference type="ARBA" id="ARBA00023002"/>
    </source>
</evidence>
<evidence type="ECO:0000256" key="1">
    <source>
        <dbReference type="ARBA" id="ARBA00000366"/>
    </source>
</evidence>
<evidence type="ECO:0000256" key="2">
    <source>
        <dbReference type="ARBA" id="ARBA00001936"/>
    </source>
</evidence>
<evidence type="ECO:0000256" key="5">
    <source>
        <dbReference type="ARBA" id="ARBA00022723"/>
    </source>
</evidence>
<dbReference type="GO" id="GO:0043651">
    <property type="term" value="P:linoleic acid metabolic process"/>
    <property type="evidence" value="ECO:0007669"/>
    <property type="project" value="UniProtKB-ARBA"/>
</dbReference>
<gene>
    <name evidence="10" type="ORF">C8A01DRAFT_45509</name>
</gene>
<dbReference type="InterPro" id="IPR056632">
    <property type="entry name" value="DUF7730"/>
</dbReference>
<keyword evidence="5" id="KW-0479">Metal-binding</keyword>
<dbReference type="InterPro" id="IPR000907">
    <property type="entry name" value="LipOase"/>
</dbReference>
<dbReference type="InterPro" id="IPR013819">
    <property type="entry name" value="LipOase_C"/>
</dbReference>
<reference evidence="11" key="1">
    <citation type="journal article" date="2023" name="Mol. Phylogenet. Evol.">
        <title>Genome-scale phylogeny and comparative genomics of the fungal order Sordariales.</title>
        <authorList>
            <person name="Hensen N."/>
            <person name="Bonometti L."/>
            <person name="Westerberg I."/>
            <person name="Brannstrom I.O."/>
            <person name="Guillou S."/>
            <person name="Cros-Aarteil S."/>
            <person name="Calhoun S."/>
            <person name="Haridas S."/>
            <person name="Kuo A."/>
            <person name="Mondo S."/>
            <person name="Pangilinan J."/>
            <person name="Riley R."/>
            <person name="LaButti K."/>
            <person name="Andreopoulos B."/>
            <person name="Lipzen A."/>
            <person name="Chen C."/>
            <person name="Yan M."/>
            <person name="Daum C."/>
            <person name="Ng V."/>
            <person name="Clum A."/>
            <person name="Steindorff A."/>
            <person name="Ohm R.A."/>
            <person name="Martin F."/>
            <person name="Silar P."/>
            <person name="Natvig D.O."/>
            <person name="Lalanne C."/>
            <person name="Gautier V."/>
            <person name="Ament-Velasquez S.L."/>
            <person name="Kruys A."/>
            <person name="Hutchinson M.I."/>
            <person name="Powell A.J."/>
            <person name="Barry K."/>
            <person name="Miller A.N."/>
            <person name="Grigoriev I.V."/>
            <person name="Debuchy R."/>
            <person name="Gladieux P."/>
            <person name="Hiltunen Thoren M."/>
            <person name="Johannesson H."/>
        </authorList>
    </citation>
    <scope>NUCLEOTIDE SEQUENCE [LARGE SCALE GENOMIC DNA]</scope>
    <source>
        <strain evidence="11">CBS 284.82</strain>
    </source>
</reference>
<comment type="cofactor">
    <cofactor evidence="2">
        <name>Mn(2+)</name>
        <dbReference type="ChEBI" id="CHEBI:29035"/>
    </cofactor>
</comment>
<evidence type="ECO:0000256" key="3">
    <source>
        <dbReference type="ARBA" id="ARBA00013178"/>
    </source>
</evidence>
<comment type="catalytic activity">
    <reaction evidence="1">
        <text>(9Z,12Z)-octadecadienoate + O2 = (11S)-hydroperoxy-(9Z,12Z)-octadecadienoate</text>
        <dbReference type="Rhea" id="RHEA:18993"/>
        <dbReference type="ChEBI" id="CHEBI:15379"/>
        <dbReference type="ChEBI" id="CHEBI:30245"/>
        <dbReference type="ChEBI" id="CHEBI:57467"/>
        <dbReference type="EC" id="1.13.11.45"/>
    </reaction>
</comment>
<dbReference type="EMBL" id="MU854360">
    <property type="protein sequence ID" value="KAK4041253.1"/>
    <property type="molecule type" value="Genomic_DNA"/>
</dbReference>
<dbReference type="PROSITE" id="PS51393">
    <property type="entry name" value="LIPOXYGENASE_3"/>
    <property type="match status" value="1"/>
</dbReference>